<gene>
    <name evidence="4" type="ORF">WDU96_08020</name>
</gene>
<dbReference type="PANTHER" id="PTHR39082">
    <property type="entry name" value="PHOSPHOLIPASE C-BETA-2-RELATED"/>
    <property type="match status" value="1"/>
</dbReference>
<sequence length="243" mass="26338">MNASPANQRLLLEVSDLDARIRRAEHARANAPQAARIKELLAQRQVLSQELALRLGVRDDLRTELSRIESDVEVVDARRERDTGRLAVSSNTKEIAGLEHELESLARRKSELEDGEILVMERLEAAEAAVAEQESLIATTNAEGAELSAGAKRHVAEATAELEAATRDRTAVAQNVADDLLALYDRISQRDNGAGELVRRTCSACNMVLSGTDLQKVRAAAPDAVVHCPECGCILVRGEDSGL</sequence>
<evidence type="ECO:0000259" key="2">
    <source>
        <dbReference type="Pfam" id="PF02591"/>
    </source>
</evidence>
<keyword evidence="1" id="KW-0175">Coiled coil</keyword>
<dbReference type="InterPro" id="IPR003743">
    <property type="entry name" value="Zf-RING_7"/>
</dbReference>
<dbReference type="Gene3D" id="1.10.287.1490">
    <property type="match status" value="1"/>
</dbReference>
<name>A0ABU8LUJ9_9MICO</name>
<keyword evidence="5" id="KW-1185">Reference proteome</keyword>
<evidence type="ECO:0000313" key="4">
    <source>
        <dbReference type="EMBL" id="MEJ1155543.1"/>
    </source>
</evidence>
<dbReference type="EMBL" id="JBBDGL010000002">
    <property type="protein sequence ID" value="MEJ1155543.1"/>
    <property type="molecule type" value="Genomic_DNA"/>
</dbReference>
<proteinExistence type="predicted"/>
<dbReference type="Pfam" id="PF02591">
    <property type="entry name" value="Zn_ribbon_9"/>
    <property type="match status" value="1"/>
</dbReference>
<dbReference type="InterPro" id="IPR052376">
    <property type="entry name" value="Oxidative_Scav/Glycosyltrans"/>
</dbReference>
<evidence type="ECO:0000256" key="1">
    <source>
        <dbReference type="SAM" id="Coils"/>
    </source>
</evidence>
<organism evidence="4 5">
    <name type="scientific">Microbacterium marmarense</name>
    <dbReference type="NCBI Taxonomy" id="3122051"/>
    <lineage>
        <taxon>Bacteria</taxon>
        <taxon>Bacillati</taxon>
        <taxon>Actinomycetota</taxon>
        <taxon>Actinomycetes</taxon>
        <taxon>Micrococcales</taxon>
        <taxon>Microbacteriaceae</taxon>
        <taxon>Microbacterium</taxon>
    </lineage>
</organism>
<comment type="caution">
    <text evidence="4">The sequence shown here is derived from an EMBL/GenBank/DDBJ whole genome shotgun (WGS) entry which is preliminary data.</text>
</comment>
<accession>A0ABU8LUJ9</accession>
<dbReference type="InterPro" id="IPR056003">
    <property type="entry name" value="CT398_CC_hairpin"/>
</dbReference>
<dbReference type="PANTHER" id="PTHR39082:SF1">
    <property type="entry name" value="SCAVENGER RECEPTOR CLASS A MEMBER 3"/>
    <property type="match status" value="1"/>
</dbReference>
<feature type="coiled-coil region" evidence="1">
    <location>
        <begin position="88"/>
        <end position="175"/>
    </location>
</feature>
<protein>
    <submittedName>
        <fullName evidence="4">C4-type zinc ribbon domain-containing protein</fullName>
    </submittedName>
</protein>
<evidence type="ECO:0000259" key="3">
    <source>
        <dbReference type="Pfam" id="PF24481"/>
    </source>
</evidence>
<dbReference type="RefSeq" id="WP_337337976.1">
    <property type="nucleotide sequence ID" value="NZ_JBBDGL010000002.1"/>
</dbReference>
<dbReference type="Pfam" id="PF24481">
    <property type="entry name" value="CT398_CC"/>
    <property type="match status" value="1"/>
</dbReference>
<reference evidence="4 5" key="1">
    <citation type="submission" date="2024-02" db="EMBL/GenBank/DDBJ databases">
        <authorList>
            <person name="Saticioglu I.B."/>
        </authorList>
    </citation>
    <scope>NUCLEOTIDE SEQUENCE [LARGE SCALE GENOMIC DNA]</scope>
    <source>
        <strain evidence="4 5">Mu-86</strain>
    </source>
</reference>
<feature type="domain" description="C4-type zinc ribbon" evidence="2">
    <location>
        <begin position="201"/>
        <end position="235"/>
    </location>
</feature>
<evidence type="ECO:0000313" key="5">
    <source>
        <dbReference type="Proteomes" id="UP001368654"/>
    </source>
</evidence>
<feature type="domain" description="CT398-like coiled coil hairpin" evidence="3">
    <location>
        <begin position="15"/>
        <end position="190"/>
    </location>
</feature>
<dbReference type="Proteomes" id="UP001368654">
    <property type="component" value="Unassembled WGS sequence"/>
</dbReference>